<dbReference type="Proteomes" id="UP001497522">
    <property type="component" value="Chromosome 14"/>
</dbReference>
<keyword evidence="2" id="KW-0812">Transmembrane</keyword>
<dbReference type="InterPro" id="IPR011989">
    <property type="entry name" value="ARM-like"/>
</dbReference>
<feature type="region of interest" description="Disordered" evidence="1">
    <location>
        <begin position="45"/>
        <end position="72"/>
    </location>
</feature>
<feature type="compositionally biased region" description="Basic and acidic residues" evidence="1">
    <location>
        <begin position="48"/>
        <end position="58"/>
    </location>
</feature>
<name>A0ABP1AMV3_9BRYO</name>
<proteinExistence type="predicted"/>
<keyword evidence="2" id="KW-0472">Membrane</keyword>
<evidence type="ECO:0000256" key="1">
    <source>
        <dbReference type="SAM" id="MobiDB-lite"/>
    </source>
</evidence>
<dbReference type="InterPro" id="IPR039874">
    <property type="entry name" value="WAPL"/>
</dbReference>
<evidence type="ECO:0000313" key="3">
    <source>
        <dbReference type="EMBL" id="CAK9863700.1"/>
    </source>
</evidence>
<accession>A0ABP1AMV3</accession>
<feature type="transmembrane region" description="Helical" evidence="2">
    <location>
        <begin position="23"/>
        <end position="42"/>
    </location>
</feature>
<dbReference type="Gene3D" id="1.25.10.10">
    <property type="entry name" value="Leucine-rich Repeat Variant"/>
    <property type="match status" value="1"/>
</dbReference>
<evidence type="ECO:0000313" key="4">
    <source>
        <dbReference type="Proteomes" id="UP001497522"/>
    </source>
</evidence>
<dbReference type="PANTHER" id="PTHR22100:SF13">
    <property type="entry name" value="WINGS APART-LIKE PROTEIN HOMOLOG"/>
    <property type="match status" value="1"/>
</dbReference>
<reference evidence="3" key="1">
    <citation type="submission" date="2024-03" db="EMBL/GenBank/DDBJ databases">
        <authorList>
            <consortium name="ELIXIR-Norway"/>
            <consortium name="Elixir Norway"/>
        </authorList>
    </citation>
    <scope>NUCLEOTIDE SEQUENCE</scope>
</reference>
<evidence type="ECO:0000256" key="2">
    <source>
        <dbReference type="SAM" id="Phobius"/>
    </source>
</evidence>
<organism evidence="3 4">
    <name type="scientific">Sphagnum jensenii</name>
    <dbReference type="NCBI Taxonomy" id="128206"/>
    <lineage>
        <taxon>Eukaryota</taxon>
        <taxon>Viridiplantae</taxon>
        <taxon>Streptophyta</taxon>
        <taxon>Embryophyta</taxon>
        <taxon>Bryophyta</taxon>
        <taxon>Sphagnophytina</taxon>
        <taxon>Sphagnopsida</taxon>
        <taxon>Sphagnales</taxon>
        <taxon>Sphagnaceae</taxon>
        <taxon>Sphagnum</taxon>
    </lineage>
</organism>
<dbReference type="PANTHER" id="PTHR22100">
    <property type="entry name" value="WINGS APART-LIKE PROTEIN HOMOLOG"/>
    <property type="match status" value="1"/>
</dbReference>
<protein>
    <submittedName>
        <fullName evidence="3">Uncharacterized protein</fullName>
    </submittedName>
</protein>
<keyword evidence="4" id="KW-1185">Reference proteome</keyword>
<gene>
    <name evidence="3" type="ORF">CSSPJE1EN2_LOCUS6695</name>
</gene>
<sequence>MVGCIIVHQVLMNLTNDNPVCCFQVAACGGLGVIASLLVVHFPSPQSRPREEGQEERLGGVQHGSSEMLKGKGDQADQHLDLVVVALGVLCNLVEKDEGNSTSVCIVLGKHGAGEAGNAVEEKIAMETDIEAKFKQGEHEAEDMIVEAYAALLLASLSRER</sequence>
<keyword evidence="2" id="KW-1133">Transmembrane helix</keyword>
<dbReference type="EMBL" id="OZ023715">
    <property type="protein sequence ID" value="CAK9863700.1"/>
    <property type="molecule type" value="Genomic_DNA"/>
</dbReference>